<dbReference type="Proteomes" id="UP000287651">
    <property type="component" value="Unassembled WGS sequence"/>
</dbReference>
<protein>
    <submittedName>
        <fullName evidence="1">Uncharacterized protein</fullName>
    </submittedName>
</protein>
<evidence type="ECO:0000313" key="2">
    <source>
        <dbReference type="Proteomes" id="UP000287651"/>
    </source>
</evidence>
<proteinExistence type="predicted"/>
<gene>
    <name evidence="1" type="ORF">B296_00040400</name>
</gene>
<dbReference type="EMBL" id="AMZH03018491">
    <property type="protein sequence ID" value="RRT41551.1"/>
    <property type="molecule type" value="Genomic_DNA"/>
</dbReference>
<evidence type="ECO:0000313" key="1">
    <source>
        <dbReference type="EMBL" id="RRT41551.1"/>
    </source>
</evidence>
<dbReference type="AlphaFoldDB" id="A0A426XQ34"/>
<sequence length="88" mass="10026">MRLSLAHDHQHMIVACVASTRMWPSLDAAFTQAQPPLMRLLLHVATASRLWQSLPTRGRRWMRLLPTRSAQLPAWIVTSMATMDALSY</sequence>
<name>A0A426XQ34_ENSVE</name>
<comment type="caution">
    <text evidence="1">The sequence shown here is derived from an EMBL/GenBank/DDBJ whole genome shotgun (WGS) entry which is preliminary data.</text>
</comment>
<reference evidence="1 2" key="1">
    <citation type="journal article" date="2014" name="Agronomy (Basel)">
        <title>A Draft Genome Sequence for Ensete ventricosum, the Drought-Tolerant Tree Against Hunger.</title>
        <authorList>
            <person name="Harrison J."/>
            <person name="Moore K.A."/>
            <person name="Paszkiewicz K."/>
            <person name="Jones T."/>
            <person name="Grant M."/>
            <person name="Ambacheew D."/>
            <person name="Muzemil S."/>
            <person name="Studholme D.J."/>
        </authorList>
    </citation>
    <scope>NUCLEOTIDE SEQUENCE [LARGE SCALE GENOMIC DNA]</scope>
</reference>
<organism evidence="1 2">
    <name type="scientific">Ensete ventricosum</name>
    <name type="common">Abyssinian banana</name>
    <name type="synonym">Musa ensete</name>
    <dbReference type="NCBI Taxonomy" id="4639"/>
    <lineage>
        <taxon>Eukaryota</taxon>
        <taxon>Viridiplantae</taxon>
        <taxon>Streptophyta</taxon>
        <taxon>Embryophyta</taxon>
        <taxon>Tracheophyta</taxon>
        <taxon>Spermatophyta</taxon>
        <taxon>Magnoliopsida</taxon>
        <taxon>Liliopsida</taxon>
        <taxon>Zingiberales</taxon>
        <taxon>Musaceae</taxon>
        <taxon>Ensete</taxon>
    </lineage>
</organism>
<accession>A0A426XQ34</accession>